<proteinExistence type="predicted"/>
<dbReference type="InterPro" id="IPR038718">
    <property type="entry name" value="SNF2-like_sf"/>
</dbReference>
<dbReference type="Gene3D" id="3.40.50.300">
    <property type="entry name" value="P-loop containing nucleotide triphosphate hydrolases"/>
    <property type="match status" value="1"/>
</dbReference>
<dbReference type="GO" id="GO:0005524">
    <property type="term" value="F:ATP binding"/>
    <property type="evidence" value="ECO:0007669"/>
    <property type="project" value="InterPro"/>
</dbReference>
<dbReference type="PROSITE" id="PS51192">
    <property type="entry name" value="HELICASE_ATP_BIND_1"/>
    <property type="match status" value="1"/>
</dbReference>
<keyword evidence="2" id="KW-0547">Nucleotide-binding</keyword>
<dbReference type="InterPro" id="IPR000330">
    <property type="entry name" value="SNF2_N"/>
</dbReference>
<dbReference type="Pfam" id="PF00176">
    <property type="entry name" value="SNF2-rel_dom"/>
    <property type="match status" value="1"/>
</dbReference>
<keyword evidence="2" id="KW-0067">ATP-binding</keyword>
<feature type="domain" description="Helicase ATP-binding" evidence="1">
    <location>
        <begin position="399"/>
        <end position="570"/>
    </location>
</feature>
<dbReference type="InterPro" id="IPR014001">
    <property type="entry name" value="Helicase_ATP-bd"/>
</dbReference>
<keyword evidence="2" id="KW-0347">Helicase</keyword>
<dbReference type="SUPFAM" id="SSF52540">
    <property type="entry name" value="P-loop containing nucleoside triphosphate hydrolases"/>
    <property type="match status" value="2"/>
</dbReference>
<gene>
    <name evidence="2" type="ORF">BgAZ_305520</name>
</gene>
<name>A0AAD8LLI6_BABGI</name>
<evidence type="ECO:0000313" key="2">
    <source>
        <dbReference type="EMBL" id="KAK1443034.1"/>
    </source>
</evidence>
<evidence type="ECO:0000259" key="1">
    <source>
        <dbReference type="PROSITE" id="PS51192"/>
    </source>
</evidence>
<dbReference type="Gene3D" id="3.40.50.10810">
    <property type="entry name" value="Tandem AAA-ATPase domain"/>
    <property type="match status" value="1"/>
</dbReference>
<reference evidence="2" key="1">
    <citation type="submission" date="2023-08" db="EMBL/GenBank/DDBJ databases">
        <title>Draft sequence of the Babesia gibsoni genome.</title>
        <authorList>
            <person name="Yamagishi J.Y."/>
            <person name="Xuan X.X."/>
        </authorList>
    </citation>
    <scope>NUCLEOTIDE SEQUENCE</scope>
    <source>
        <strain evidence="2">Azabu</strain>
    </source>
</reference>
<dbReference type="InterPro" id="IPR027417">
    <property type="entry name" value="P-loop_NTPase"/>
</dbReference>
<protein>
    <submittedName>
        <fullName evidence="2">SNF2/RAD54 helicase domain containing protein</fullName>
    </submittedName>
</protein>
<keyword evidence="2" id="KW-0378">Hydrolase</keyword>
<dbReference type="AlphaFoldDB" id="A0AAD8LLI6"/>
<keyword evidence="3" id="KW-1185">Reference proteome</keyword>
<dbReference type="EMBL" id="JAVEPI010000003">
    <property type="protein sequence ID" value="KAK1443034.1"/>
    <property type="molecule type" value="Genomic_DNA"/>
</dbReference>
<dbReference type="GO" id="GO:0004386">
    <property type="term" value="F:helicase activity"/>
    <property type="evidence" value="ECO:0007669"/>
    <property type="project" value="UniProtKB-KW"/>
</dbReference>
<dbReference type="PANTHER" id="PTHR10799">
    <property type="entry name" value="SNF2/RAD54 HELICASE FAMILY"/>
    <property type="match status" value="1"/>
</dbReference>
<sequence length="1129" mass="131163">MEEHTYSGIVEELYNLSAQGVATDDVRFVNMLSRLSLAREKHSSQESGASGTVTTPRNPVNKARLERLMDQIDVLSNYLSVGLDPPKGVLSRCGVDVGELEEECHEPKTSHRNEILYYAEVLHRASDYWRSNLGWVEYNEVLSENTVNCQISAINEMMHVLQIAISRGTPDGLHNVEMHIQKFGMENFANKSRVCGMLRIENFMSSLMRLERQLSLLALQRNLKRTLRFAKHLYLWKQPQAADWNAHVAPRDITHKTGDFINIHQEREKIRLRLAQLVYKSMENRMKLAEKADSMDVCNGFNPQWEEEKLSMTFIKDSKVKTMKELCNICHNHIRAHLNIAVIDPPMSDGDEDNFLERYRKVTYALKSQFTREYIQPARSLCATNVLKEHHMDGLSWLLYLYNNNVNGVLADDYKLNRVLHVVAFLAYIKDMKAIPGPHLIVVPLASVKSIWLSGFEEWFPTCNICDYEGSKAWRRGAREGWNDHSNSKLNFDVLFTTDHVLAQDKEILKRIKWEYIIVDGLQLVNHPYGNILRYLNNGFYCRRRLLLATEPLQIEINEVWPVANFIYPEMFNTGDSFHNWFAKPYKKIFSQEDLEFLYPTEDELSLLSEFLHNAIAPFVLSRSEGAYTDLSPCHQEHVVYCPMSGIQIQLLELFRKFYHGDDLNQMLKRICDHPYMLCAKSYPCDESVITISGKFSMLDLCITRLASAHRRIAVITPCLELIHLVEVMMHLRAVPYMRIDEYDSPEERWKKIDVFNRWFDNIPVMVVPKNACDNMMLDYTDSVICFEKEINSNFITTRNVLKEKDVLILRLAIPNVTDDPYLVENEVVLPQDMLRGRSSYSASKRRDEFMSKSAHSLYYLDKIMLRSLEDERLFFLNNFYRYMSQVQPVMDDLIIPPCIFSALMKSRKFIESELNQMKSTDSQWHHALDACDVWTASPNEETINRCKIYMNPDVPISSYNVMTGLSPLYPINRMNCLSGIMDGIYKKPIAEQAGQRAFVINNLIREALEACLRRDDYGIFSSHFMNQLYGGYLNTMMYPITLDDLHKIAADCGFPSLGSLSFCLERLSRNVRECYGERSDYYFRSLDMQYYIKDLIMQDLPSSLIWIYDAKAADEFQLLCDDIKGLYV</sequence>
<organism evidence="2 3">
    <name type="scientific">Babesia gibsoni</name>
    <dbReference type="NCBI Taxonomy" id="33632"/>
    <lineage>
        <taxon>Eukaryota</taxon>
        <taxon>Sar</taxon>
        <taxon>Alveolata</taxon>
        <taxon>Apicomplexa</taxon>
        <taxon>Aconoidasida</taxon>
        <taxon>Piroplasmida</taxon>
        <taxon>Babesiidae</taxon>
        <taxon>Babesia</taxon>
    </lineage>
</organism>
<dbReference type="Proteomes" id="UP001230268">
    <property type="component" value="Unassembled WGS sequence"/>
</dbReference>
<evidence type="ECO:0000313" key="3">
    <source>
        <dbReference type="Proteomes" id="UP001230268"/>
    </source>
</evidence>
<accession>A0AAD8LLI6</accession>
<comment type="caution">
    <text evidence="2">The sequence shown here is derived from an EMBL/GenBank/DDBJ whole genome shotgun (WGS) entry which is preliminary data.</text>
</comment>